<dbReference type="GO" id="GO:0007156">
    <property type="term" value="P:homophilic cell adhesion via plasma membrane adhesion molecules"/>
    <property type="evidence" value="ECO:0007669"/>
    <property type="project" value="TreeGrafter"/>
</dbReference>
<dbReference type="InterPro" id="IPR003599">
    <property type="entry name" value="Ig_sub"/>
</dbReference>
<dbReference type="Gene3D" id="2.60.40.10">
    <property type="entry name" value="Immunoglobulins"/>
    <property type="match status" value="3"/>
</dbReference>
<dbReference type="InterPro" id="IPR013783">
    <property type="entry name" value="Ig-like_fold"/>
</dbReference>
<evidence type="ECO:0000313" key="4">
    <source>
        <dbReference type="Proteomes" id="UP001292079"/>
    </source>
</evidence>
<dbReference type="EMBL" id="JALJAT010000005">
    <property type="protein sequence ID" value="KAK4469373.1"/>
    <property type="molecule type" value="Genomic_DNA"/>
</dbReference>
<name>A0AAE2D2S9_SCHME</name>
<feature type="domain" description="Ig-like" evidence="2">
    <location>
        <begin position="212"/>
        <end position="334"/>
    </location>
</feature>
<dbReference type="AlphaFoldDB" id="A0AAE2D2S9"/>
<accession>A0AAE2D2S9</accession>
<dbReference type="InterPro" id="IPR003598">
    <property type="entry name" value="Ig_sub2"/>
</dbReference>
<dbReference type="SMART" id="SM00409">
    <property type="entry name" value="IG"/>
    <property type="match status" value="3"/>
</dbReference>
<protein>
    <recommendedName>
        <fullName evidence="2">Ig-like domain-containing protein</fullName>
    </recommendedName>
</protein>
<dbReference type="GO" id="GO:0070593">
    <property type="term" value="P:dendrite self-avoidance"/>
    <property type="evidence" value="ECO:0007669"/>
    <property type="project" value="TreeGrafter"/>
</dbReference>
<feature type="domain" description="Ig-like" evidence="2">
    <location>
        <begin position="66"/>
        <end position="146"/>
    </location>
</feature>
<dbReference type="Pfam" id="PF13927">
    <property type="entry name" value="Ig_3"/>
    <property type="match status" value="1"/>
</dbReference>
<feature type="non-terminal residue" evidence="3">
    <location>
        <position position="1"/>
    </location>
</feature>
<dbReference type="SUPFAM" id="SSF48726">
    <property type="entry name" value="Immunoglobulin"/>
    <property type="match status" value="4"/>
</dbReference>
<evidence type="ECO:0000259" key="2">
    <source>
        <dbReference type="PROSITE" id="PS50835"/>
    </source>
</evidence>
<dbReference type="GO" id="GO:0005886">
    <property type="term" value="C:plasma membrane"/>
    <property type="evidence" value="ECO:0007669"/>
    <property type="project" value="TreeGrafter"/>
</dbReference>
<dbReference type="GO" id="GO:0098632">
    <property type="term" value="F:cell-cell adhesion mediator activity"/>
    <property type="evidence" value="ECO:0007669"/>
    <property type="project" value="TreeGrafter"/>
</dbReference>
<dbReference type="InterPro" id="IPR007110">
    <property type="entry name" value="Ig-like_dom"/>
</dbReference>
<gene>
    <name evidence="3" type="ORF">MN116_006931</name>
</gene>
<sequence length="624" mass="72329">MNSYEKCLLSWILFIYTLDIINYQLGRIATSQQFHHKQEHINTNHGLWINTKSDNIKLFENRQMSPNKNIFSIKPTNITVQEHAKHVRFDCQINEKFNFLSHKWLKNNVNIQFHPDIQHRYQILQNGSLYLTHINRNDTGLYTCQAVLNYSISQLDYINSMSMRHKPHDKHQRPIDYMSEILRIHEVKSNQELVKMKQNLEASAWLNVQYIPNVLLNNSINPIYLGKNGPGRIPCIVDSSPSVDLIEWRKLINSSIRLHSNYINNPLQLKQSLNKGTILPVEQLLRDETTSSSFTIYWYEWDVVKESDGGYYQCRARNTIGWSLWSPELEVIVNELPRFIKTPKLIEYVRSNVPLILPCEVYGQPKPTIQWYYSKFNQLESQLSKFITLTSLDNQTYKNEVENFGGNEDNKIDNDEQIVDGVIKPINYDVHHTFEKNRTINNKPVLSVNLPDGVNRLPDGSLLIYTLNASKVIGQYICTAENIIGRTITLVELRYDQTTHQYDQIPISINLHVKPLVYSAILSWKSMKQSSMLHSNISYSSADKHCYYVTYHSLVRSDDEWIATVIQPEYTGKIQLNGLIPNELYAFRIGRWCTSLKYNHSSSATVLVRTGLPAEISGGSTLIN</sequence>
<dbReference type="GO" id="GO:0007411">
    <property type="term" value="P:axon guidance"/>
    <property type="evidence" value="ECO:0007669"/>
    <property type="project" value="TreeGrafter"/>
</dbReference>
<proteinExistence type="predicted"/>
<dbReference type="SMART" id="SM00408">
    <property type="entry name" value="IGc2"/>
    <property type="match status" value="3"/>
</dbReference>
<dbReference type="InterPro" id="IPR036179">
    <property type="entry name" value="Ig-like_dom_sf"/>
</dbReference>
<evidence type="ECO:0000256" key="1">
    <source>
        <dbReference type="ARBA" id="ARBA00023319"/>
    </source>
</evidence>
<reference evidence="3" key="1">
    <citation type="submission" date="2022-04" db="EMBL/GenBank/DDBJ databases">
        <authorList>
            <person name="Xu L."/>
            <person name="Lv Z."/>
        </authorList>
    </citation>
    <scope>NUCLEOTIDE SEQUENCE</scope>
    <source>
        <strain evidence="3">LV_2022a</strain>
    </source>
</reference>
<dbReference type="PROSITE" id="PS50835">
    <property type="entry name" value="IG_LIKE"/>
    <property type="match status" value="3"/>
</dbReference>
<comment type="caution">
    <text evidence="3">The sequence shown here is derived from an EMBL/GenBank/DDBJ whole genome shotgun (WGS) entry which is preliminary data.</text>
</comment>
<keyword evidence="4" id="KW-1185">Reference proteome</keyword>
<reference evidence="3" key="2">
    <citation type="journal article" date="2023" name="Infect Dis Poverty">
        <title>Chromosome-scale genome of the human blood fluke Schistosoma mekongi and its implications for public health.</title>
        <authorList>
            <person name="Zhou M."/>
            <person name="Xu L."/>
            <person name="Xu D."/>
            <person name="Chen W."/>
            <person name="Khan J."/>
            <person name="Hu Y."/>
            <person name="Huang H."/>
            <person name="Wei H."/>
            <person name="Zhang Y."/>
            <person name="Chusongsang P."/>
            <person name="Tanasarnprasert K."/>
            <person name="Hu X."/>
            <person name="Limpanont Y."/>
            <person name="Lv Z."/>
        </authorList>
    </citation>
    <scope>NUCLEOTIDE SEQUENCE</scope>
    <source>
        <strain evidence="3">LV_2022a</strain>
    </source>
</reference>
<dbReference type="Proteomes" id="UP001292079">
    <property type="component" value="Unassembled WGS sequence"/>
</dbReference>
<organism evidence="3 4">
    <name type="scientific">Schistosoma mekongi</name>
    <name type="common">Parasitic worm</name>
    <dbReference type="NCBI Taxonomy" id="38744"/>
    <lineage>
        <taxon>Eukaryota</taxon>
        <taxon>Metazoa</taxon>
        <taxon>Spiralia</taxon>
        <taxon>Lophotrochozoa</taxon>
        <taxon>Platyhelminthes</taxon>
        <taxon>Trematoda</taxon>
        <taxon>Digenea</taxon>
        <taxon>Strigeidida</taxon>
        <taxon>Schistosomatoidea</taxon>
        <taxon>Schistosomatidae</taxon>
        <taxon>Schistosoma</taxon>
    </lineage>
</organism>
<feature type="domain" description="Ig-like" evidence="2">
    <location>
        <begin position="337"/>
        <end position="419"/>
    </location>
</feature>
<dbReference type="GO" id="GO:0030424">
    <property type="term" value="C:axon"/>
    <property type="evidence" value="ECO:0007669"/>
    <property type="project" value="TreeGrafter"/>
</dbReference>
<dbReference type="PANTHER" id="PTHR10075">
    <property type="entry name" value="BASIGIN RELATED"/>
    <property type="match status" value="1"/>
</dbReference>
<dbReference type="PANTHER" id="PTHR10075:SF100">
    <property type="entry name" value="FASCICLIN-2"/>
    <property type="match status" value="1"/>
</dbReference>
<keyword evidence="1" id="KW-0393">Immunoglobulin domain</keyword>
<evidence type="ECO:0000313" key="3">
    <source>
        <dbReference type="EMBL" id="KAK4469373.1"/>
    </source>
</evidence>